<evidence type="ECO:0000313" key="3">
    <source>
        <dbReference type="Proteomes" id="UP000595140"/>
    </source>
</evidence>
<feature type="compositionally biased region" description="Polar residues" evidence="1">
    <location>
        <begin position="331"/>
        <end position="340"/>
    </location>
</feature>
<gene>
    <name evidence="2" type="ORF">CCAM_LOCUS21173</name>
</gene>
<keyword evidence="3" id="KW-1185">Reference proteome</keyword>
<dbReference type="AlphaFoldDB" id="A0A484LT22"/>
<name>A0A484LT22_9ASTE</name>
<dbReference type="Proteomes" id="UP000595140">
    <property type="component" value="Unassembled WGS sequence"/>
</dbReference>
<organism evidence="2 3">
    <name type="scientific">Cuscuta campestris</name>
    <dbReference type="NCBI Taxonomy" id="132261"/>
    <lineage>
        <taxon>Eukaryota</taxon>
        <taxon>Viridiplantae</taxon>
        <taxon>Streptophyta</taxon>
        <taxon>Embryophyta</taxon>
        <taxon>Tracheophyta</taxon>
        <taxon>Spermatophyta</taxon>
        <taxon>Magnoliopsida</taxon>
        <taxon>eudicotyledons</taxon>
        <taxon>Gunneridae</taxon>
        <taxon>Pentapetalae</taxon>
        <taxon>asterids</taxon>
        <taxon>lamiids</taxon>
        <taxon>Solanales</taxon>
        <taxon>Convolvulaceae</taxon>
        <taxon>Cuscuteae</taxon>
        <taxon>Cuscuta</taxon>
        <taxon>Cuscuta subgen. Grammica</taxon>
        <taxon>Cuscuta sect. Cleistogrammica</taxon>
    </lineage>
</organism>
<proteinExistence type="predicted"/>
<feature type="region of interest" description="Disordered" evidence="1">
    <location>
        <begin position="205"/>
        <end position="225"/>
    </location>
</feature>
<evidence type="ECO:0000256" key="1">
    <source>
        <dbReference type="SAM" id="MobiDB-lite"/>
    </source>
</evidence>
<feature type="compositionally biased region" description="Polar residues" evidence="1">
    <location>
        <begin position="59"/>
        <end position="79"/>
    </location>
</feature>
<sequence>MEGTRSISLPTGKNNLLLRKFISNLHYFCSSSSEKQNIITKPSKDLQPGNEENIRSPLHSRQNISTTDQQKSSVTPRTSQFADQLNTCGNLSLAESRDDATSQGEWLPSVHKPYNLDISLTTSLLCWESETPNLPKPFDGELPGLCRYDPMIFGRDTCSKSLLAMDIGPLSHAELYNANTNTPFSAREGSLSGKALTQIAPGFPASRVRGTQSEPPRTLQLVSPTAPPLIPSSFNSFRILDTCQDSEEPLVEQSLNGDRVNIDLLNCFSTSRLLKLNALEEVAPYGGEPALYTHSEGESTALNDSKIEPCRFSIPSSSTVSMPFPKLTKGKPTSSPSHMVTRSRARQLAEGRRKAPIRGVDTSDDDEESLFDGIRSAFKRSCPTIRTKKTCAPALIKKTGLSRTNPIVSASLM</sequence>
<dbReference type="EMBL" id="OOIL02001947">
    <property type="protein sequence ID" value="VFQ79397.1"/>
    <property type="molecule type" value="Genomic_DNA"/>
</dbReference>
<reference evidence="2 3" key="1">
    <citation type="submission" date="2018-04" db="EMBL/GenBank/DDBJ databases">
        <authorList>
            <person name="Vogel A."/>
        </authorList>
    </citation>
    <scope>NUCLEOTIDE SEQUENCE [LARGE SCALE GENOMIC DNA]</scope>
</reference>
<accession>A0A484LT22</accession>
<protein>
    <submittedName>
        <fullName evidence="2">Uncharacterized protein</fullName>
    </submittedName>
</protein>
<feature type="compositionally biased region" description="Polar residues" evidence="1">
    <location>
        <begin position="209"/>
        <end position="223"/>
    </location>
</feature>
<evidence type="ECO:0000313" key="2">
    <source>
        <dbReference type="EMBL" id="VFQ79397.1"/>
    </source>
</evidence>
<feature type="region of interest" description="Disordered" evidence="1">
    <location>
        <begin position="321"/>
        <end position="366"/>
    </location>
</feature>
<feature type="region of interest" description="Disordered" evidence="1">
    <location>
        <begin position="39"/>
        <end position="79"/>
    </location>
</feature>